<dbReference type="GO" id="GO:0075523">
    <property type="term" value="P:viral translational frameshifting"/>
    <property type="evidence" value="ECO:0007669"/>
    <property type="project" value="UniProtKB-KW"/>
</dbReference>
<dbReference type="EMBL" id="ML996225">
    <property type="protein sequence ID" value="KAF2730126.1"/>
    <property type="molecule type" value="Genomic_DNA"/>
</dbReference>
<evidence type="ECO:0000313" key="7">
    <source>
        <dbReference type="EMBL" id="KAF2730126.1"/>
    </source>
</evidence>
<dbReference type="GO" id="GO:0005737">
    <property type="term" value="C:cytoplasm"/>
    <property type="evidence" value="ECO:0007669"/>
    <property type="project" value="TreeGrafter"/>
</dbReference>
<evidence type="ECO:0000256" key="5">
    <source>
        <dbReference type="ARBA" id="ARBA00022758"/>
    </source>
</evidence>
<feature type="compositionally biased region" description="Low complexity" evidence="6">
    <location>
        <begin position="9"/>
        <end position="18"/>
    </location>
</feature>
<comment type="subunit">
    <text evidence="3">Interacts with ODC and thereby sterically blocks ODC homodimerization.</text>
</comment>
<evidence type="ECO:0000313" key="8">
    <source>
        <dbReference type="Proteomes" id="UP000799444"/>
    </source>
</evidence>
<sequence>MPSPPLSPPLAARHASAAKQPISDTTNRIGRARRGGAAYTITGECERLFCETLRAVFPGEGNLAHQDSLVLGVQNENYTNAITNDYGVATQSYVSEKDGKSGTITDWIEIWDYVGGNRFRGFVAEKDGEKAMFIFFQEAVIGGDLKSALMALLELCDDPYFTCSRLIVCLDRQAHPRASEALIKDLGWIGFQLSTLDDFTSGEEICSDEWLFMDMDV</sequence>
<evidence type="ECO:0000256" key="3">
    <source>
        <dbReference type="ARBA" id="ARBA00011486"/>
    </source>
</evidence>
<comment type="caution">
    <text evidence="7">The sequence shown here is derived from an EMBL/GenBank/DDBJ whole genome shotgun (WGS) entry which is preliminary data.</text>
</comment>
<organism evidence="7 8">
    <name type="scientific">Polyplosphaeria fusca</name>
    <dbReference type="NCBI Taxonomy" id="682080"/>
    <lineage>
        <taxon>Eukaryota</taxon>
        <taxon>Fungi</taxon>
        <taxon>Dikarya</taxon>
        <taxon>Ascomycota</taxon>
        <taxon>Pezizomycotina</taxon>
        <taxon>Dothideomycetes</taxon>
        <taxon>Pleosporomycetidae</taxon>
        <taxon>Pleosporales</taxon>
        <taxon>Tetraplosphaeriaceae</taxon>
        <taxon>Polyplosphaeria</taxon>
    </lineage>
</organism>
<dbReference type="AlphaFoldDB" id="A0A9P4UYJ2"/>
<dbReference type="InterPro" id="IPR016181">
    <property type="entry name" value="Acyl_CoA_acyltransferase"/>
</dbReference>
<keyword evidence="8" id="KW-1185">Reference proteome</keyword>
<dbReference type="OrthoDB" id="5959761at2759"/>
<dbReference type="Pfam" id="PF02100">
    <property type="entry name" value="ODC_AZ"/>
    <property type="match status" value="1"/>
</dbReference>
<comment type="similarity">
    <text evidence="2">Belongs to the ODC antizyme family.</text>
</comment>
<dbReference type="Gene3D" id="3.40.630.60">
    <property type="match status" value="1"/>
</dbReference>
<protein>
    <recommendedName>
        <fullName evidence="4">Ornithine decarboxylase antizyme</fullName>
    </recommendedName>
</protein>
<accession>A0A9P4UYJ2</accession>
<evidence type="ECO:0000256" key="2">
    <source>
        <dbReference type="ARBA" id="ARBA00008796"/>
    </source>
</evidence>
<proteinExistence type="inferred from homology"/>
<dbReference type="GO" id="GO:0005634">
    <property type="term" value="C:nucleus"/>
    <property type="evidence" value="ECO:0007669"/>
    <property type="project" value="TreeGrafter"/>
</dbReference>
<keyword evidence="5" id="KW-0688">Ribosomal frameshifting</keyword>
<gene>
    <name evidence="7" type="ORF">EJ04DRAFT_515448</name>
</gene>
<name>A0A9P4UYJ2_9PLEO</name>
<dbReference type="GO" id="GO:0045732">
    <property type="term" value="P:positive regulation of protein catabolic process"/>
    <property type="evidence" value="ECO:0007669"/>
    <property type="project" value="TreeGrafter"/>
</dbReference>
<evidence type="ECO:0000256" key="1">
    <source>
        <dbReference type="ARBA" id="ARBA00002307"/>
    </source>
</evidence>
<evidence type="ECO:0000256" key="6">
    <source>
        <dbReference type="SAM" id="MobiDB-lite"/>
    </source>
</evidence>
<dbReference type="GO" id="GO:0008073">
    <property type="term" value="F:ornithine decarboxylase inhibitor activity"/>
    <property type="evidence" value="ECO:0007669"/>
    <property type="project" value="InterPro"/>
</dbReference>
<dbReference type="PANTHER" id="PTHR10279">
    <property type="entry name" value="ORNITHINE DECARBOXYLASE ANTIZYME"/>
    <property type="match status" value="1"/>
</dbReference>
<dbReference type="SUPFAM" id="SSF55729">
    <property type="entry name" value="Acyl-CoA N-acyltransferases (Nat)"/>
    <property type="match status" value="1"/>
</dbReference>
<dbReference type="InterPro" id="IPR002993">
    <property type="entry name" value="ODC_AZ"/>
</dbReference>
<dbReference type="InterPro" id="IPR038581">
    <property type="entry name" value="ODC_AZ_sf"/>
</dbReference>
<feature type="region of interest" description="Disordered" evidence="6">
    <location>
        <begin position="1"/>
        <end position="21"/>
    </location>
</feature>
<reference evidence="7" key="1">
    <citation type="journal article" date="2020" name="Stud. Mycol.">
        <title>101 Dothideomycetes genomes: a test case for predicting lifestyles and emergence of pathogens.</title>
        <authorList>
            <person name="Haridas S."/>
            <person name="Albert R."/>
            <person name="Binder M."/>
            <person name="Bloem J."/>
            <person name="Labutti K."/>
            <person name="Salamov A."/>
            <person name="Andreopoulos B."/>
            <person name="Baker S."/>
            <person name="Barry K."/>
            <person name="Bills G."/>
            <person name="Bluhm B."/>
            <person name="Cannon C."/>
            <person name="Castanera R."/>
            <person name="Culley D."/>
            <person name="Daum C."/>
            <person name="Ezra D."/>
            <person name="Gonzalez J."/>
            <person name="Henrissat B."/>
            <person name="Kuo A."/>
            <person name="Liang C."/>
            <person name="Lipzen A."/>
            <person name="Lutzoni F."/>
            <person name="Magnuson J."/>
            <person name="Mondo S."/>
            <person name="Nolan M."/>
            <person name="Ohm R."/>
            <person name="Pangilinan J."/>
            <person name="Park H.-J."/>
            <person name="Ramirez L."/>
            <person name="Alfaro M."/>
            <person name="Sun H."/>
            <person name="Tritt A."/>
            <person name="Yoshinaga Y."/>
            <person name="Zwiers L.-H."/>
            <person name="Turgeon B."/>
            <person name="Goodwin S."/>
            <person name="Spatafora J."/>
            <person name="Crous P."/>
            <person name="Grigoriev I."/>
        </authorList>
    </citation>
    <scope>NUCLEOTIDE SEQUENCE</scope>
    <source>
        <strain evidence="7">CBS 125425</strain>
    </source>
</reference>
<comment type="function">
    <text evidence="1">Ornithine decarboxylase (ODC) antizyme protein that negatively regulates ODC activity and intracellular polyamine biosynthesis in response to increased intracellular polyamine levels. Binds to ODC monomers, inhibiting the assembly of the functional ODC homodimer, and targets the monomers for ubiquitin-independent proteolytic destruction by the 26S proteasome.</text>
</comment>
<evidence type="ECO:0000256" key="4">
    <source>
        <dbReference type="ARBA" id="ARBA00017712"/>
    </source>
</evidence>
<dbReference type="PANTHER" id="PTHR10279:SF10">
    <property type="entry name" value="ORNITHINE DECARBOXYLASE ANTIZYME"/>
    <property type="match status" value="1"/>
</dbReference>
<dbReference type="Proteomes" id="UP000799444">
    <property type="component" value="Unassembled WGS sequence"/>
</dbReference>